<accession>A0A4Y9Z8M8</accession>
<feature type="compositionally biased region" description="Basic residues" evidence="1">
    <location>
        <begin position="183"/>
        <end position="197"/>
    </location>
</feature>
<keyword evidence="3" id="KW-1185">Reference proteome</keyword>
<dbReference type="EMBL" id="SEOQ01000082">
    <property type="protein sequence ID" value="TFY70794.1"/>
    <property type="molecule type" value="Genomic_DNA"/>
</dbReference>
<gene>
    <name evidence="2" type="ORF">EVG20_g2205</name>
</gene>
<evidence type="ECO:0000256" key="1">
    <source>
        <dbReference type="SAM" id="MobiDB-lite"/>
    </source>
</evidence>
<organism evidence="2 3">
    <name type="scientific">Dentipellis fragilis</name>
    <dbReference type="NCBI Taxonomy" id="205917"/>
    <lineage>
        <taxon>Eukaryota</taxon>
        <taxon>Fungi</taxon>
        <taxon>Dikarya</taxon>
        <taxon>Basidiomycota</taxon>
        <taxon>Agaricomycotina</taxon>
        <taxon>Agaricomycetes</taxon>
        <taxon>Russulales</taxon>
        <taxon>Hericiaceae</taxon>
        <taxon>Dentipellis</taxon>
    </lineage>
</organism>
<dbReference type="AlphaFoldDB" id="A0A4Y9Z8M8"/>
<sequence>MANNIYKEHGSTPSTIINMFAASLSTEVGFGDQCRLRDYSYDHFVFAIPGSHSVSGRTESLPTLMHRPIEAGLTSNGLQEQASNDLGTTGGMPGYTLPLCVQAVMSTGLVAPAETTQPTGLNVQNEGSTVTHEYTVEALNKKHSRTQAIDLGNQHSLGLSTNRYLPGSWRGPSAHSRTAEPRRAKRQRKDKSRRPRSKIPPTSLAPICATRIARHACPHSDSKKYHSRTKDARQYKWQCRRCQNRSERRDLVLYESWERANEEVVFLFCGRDASELENKEGA</sequence>
<name>A0A4Y9Z8M8_9AGAM</name>
<comment type="caution">
    <text evidence="2">The sequence shown here is derived from an EMBL/GenBank/DDBJ whole genome shotgun (WGS) entry which is preliminary data.</text>
</comment>
<dbReference type="Proteomes" id="UP000298327">
    <property type="component" value="Unassembled WGS sequence"/>
</dbReference>
<evidence type="ECO:0000313" key="2">
    <source>
        <dbReference type="EMBL" id="TFY70794.1"/>
    </source>
</evidence>
<reference evidence="2 3" key="1">
    <citation type="submission" date="2019-02" db="EMBL/GenBank/DDBJ databases">
        <title>Genome sequencing of the rare red list fungi Dentipellis fragilis.</title>
        <authorList>
            <person name="Buettner E."/>
            <person name="Kellner H."/>
        </authorList>
    </citation>
    <scope>NUCLEOTIDE SEQUENCE [LARGE SCALE GENOMIC DNA]</scope>
    <source>
        <strain evidence="2 3">DSM 105465</strain>
    </source>
</reference>
<protein>
    <submittedName>
        <fullName evidence="2">Uncharacterized protein</fullName>
    </submittedName>
</protein>
<feature type="region of interest" description="Disordered" evidence="1">
    <location>
        <begin position="162"/>
        <end position="205"/>
    </location>
</feature>
<proteinExistence type="predicted"/>
<evidence type="ECO:0000313" key="3">
    <source>
        <dbReference type="Proteomes" id="UP000298327"/>
    </source>
</evidence>